<dbReference type="EMBL" id="JAQQWI010000022">
    <property type="protein sequence ID" value="KAK7995815.1"/>
    <property type="molecule type" value="Genomic_DNA"/>
</dbReference>
<evidence type="ECO:0000256" key="1">
    <source>
        <dbReference type="SAM" id="Phobius"/>
    </source>
</evidence>
<keyword evidence="1" id="KW-1133">Transmembrane helix</keyword>
<dbReference type="Proteomes" id="UP001396898">
    <property type="component" value="Unassembled WGS sequence"/>
</dbReference>
<keyword evidence="3" id="KW-1185">Reference proteome</keyword>
<gene>
    <name evidence="2" type="ORF">PG991_015282</name>
</gene>
<protein>
    <recommendedName>
        <fullName evidence="4">Secreted protein</fullName>
    </recommendedName>
</protein>
<keyword evidence="1" id="KW-0812">Transmembrane</keyword>
<feature type="transmembrane region" description="Helical" evidence="1">
    <location>
        <begin position="51"/>
        <end position="74"/>
    </location>
</feature>
<accession>A0ABR1R196</accession>
<evidence type="ECO:0008006" key="4">
    <source>
        <dbReference type="Google" id="ProtNLM"/>
    </source>
</evidence>
<proteinExistence type="predicted"/>
<keyword evidence="1" id="KW-0472">Membrane</keyword>
<organism evidence="2 3">
    <name type="scientific">Apiospora marii</name>
    <dbReference type="NCBI Taxonomy" id="335849"/>
    <lineage>
        <taxon>Eukaryota</taxon>
        <taxon>Fungi</taxon>
        <taxon>Dikarya</taxon>
        <taxon>Ascomycota</taxon>
        <taxon>Pezizomycotina</taxon>
        <taxon>Sordariomycetes</taxon>
        <taxon>Xylariomycetidae</taxon>
        <taxon>Amphisphaeriales</taxon>
        <taxon>Apiosporaceae</taxon>
        <taxon>Apiospora</taxon>
    </lineage>
</organism>
<name>A0ABR1R196_9PEZI</name>
<evidence type="ECO:0000313" key="3">
    <source>
        <dbReference type="Proteomes" id="UP001396898"/>
    </source>
</evidence>
<comment type="caution">
    <text evidence="2">The sequence shown here is derived from an EMBL/GenBank/DDBJ whole genome shotgun (WGS) entry which is preliminary data.</text>
</comment>
<evidence type="ECO:0000313" key="2">
    <source>
        <dbReference type="EMBL" id="KAK7995815.1"/>
    </source>
</evidence>
<reference evidence="2 3" key="1">
    <citation type="submission" date="2023-01" db="EMBL/GenBank/DDBJ databases">
        <title>Analysis of 21 Apiospora genomes using comparative genomics revels a genus with tremendous synthesis potential of carbohydrate active enzymes and secondary metabolites.</title>
        <authorList>
            <person name="Sorensen T."/>
        </authorList>
    </citation>
    <scope>NUCLEOTIDE SEQUENCE [LARGE SCALE GENOMIC DNA]</scope>
    <source>
        <strain evidence="2 3">CBS 20057</strain>
    </source>
</reference>
<sequence>MKLLLVCLLLDRESTLAVVASFPLGLLLGWLLFGLNHNLVEQLLRRTKRGVVLAVVVVVSVHIHLVRLFFIGLVHVPCAIDPADEDVAVVGDAAGGLDMGRDLLGVGGKVVAEHAADHGVQGADPGLELLAVRGLAGLVVGVEFVHVFHAAEGEPAVRLRQDAVAAEAFGDPALLGVGIRSGSHGGSRVCLLCLWLLEPLRVSDWI</sequence>